<gene>
    <name evidence="1" type="ORF">N7492_008890</name>
</gene>
<dbReference type="EMBL" id="JAPQKO010000006">
    <property type="protein sequence ID" value="KAJ5156087.1"/>
    <property type="molecule type" value="Genomic_DNA"/>
</dbReference>
<dbReference type="AlphaFoldDB" id="A0A9W9LHJ4"/>
<name>A0A9W9LHJ4_9EURO</name>
<reference evidence="1" key="1">
    <citation type="submission" date="2022-11" db="EMBL/GenBank/DDBJ databases">
        <authorList>
            <person name="Petersen C."/>
        </authorList>
    </citation>
    <scope>NUCLEOTIDE SEQUENCE</scope>
    <source>
        <strain evidence="1">IBT 21917</strain>
    </source>
</reference>
<proteinExistence type="predicted"/>
<evidence type="ECO:0000313" key="2">
    <source>
        <dbReference type="Proteomes" id="UP001146351"/>
    </source>
</evidence>
<organism evidence="1 2">
    <name type="scientific">Penicillium capsulatum</name>
    <dbReference type="NCBI Taxonomy" id="69766"/>
    <lineage>
        <taxon>Eukaryota</taxon>
        <taxon>Fungi</taxon>
        <taxon>Dikarya</taxon>
        <taxon>Ascomycota</taxon>
        <taxon>Pezizomycotina</taxon>
        <taxon>Eurotiomycetes</taxon>
        <taxon>Eurotiomycetidae</taxon>
        <taxon>Eurotiales</taxon>
        <taxon>Aspergillaceae</taxon>
        <taxon>Penicillium</taxon>
    </lineage>
</organism>
<evidence type="ECO:0000313" key="1">
    <source>
        <dbReference type="EMBL" id="KAJ5156087.1"/>
    </source>
</evidence>
<sequence length="231" mass="26516">MHNCCCKTDDRPVIQLNSTSTPTDEGIFGYYNLVPDLPNFQPLPADNGCREWIPAGLQDKTFTLPIRPSGAYRPTCLWVGVPVISQSQSSRPRRQYRPQPHLARCLPYFETEQYLLRLPYRPPTRFYKPDLIDAPLVHPGDYIRWANAMKSKLMQSQTWRILEGDLEPVPPTSGLHAKWAQVNQHVWFLILANVSREIRREICEGYAWDVQGSWGSLVRLGRSPGTKHFGD</sequence>
<keyword evidence="2" id="KW-1185">Reference proteome</keyword>
<accession>A0A9W9LHJ4</accession>
<comment type="caution">
    <text evidence="1">The sequence shown here is derived from an EMBL/GenBank/DDBJ whole genome shotgun (WGS) entry which is preliminary data.</text>
</comment>
<dbReference type="Proteomes" id="UP001146351">
    <property type="component" value="Unassembled WGS sequence"/>
</dbReference>
<protein>
    <submittedName>
        <fullName evidence="1">Uncharacterized protein</fullName>
    </submittedName>
</protein>
<dbReference type="OrthoDB" id="7920740at2759"/>
<reference evidence="1" key="2">
    <citation type="journal article" date="2023" name="IMA Fungus">
        <title>Comparative genomic study of the Penicillium genus elucidates a diverse pangenome and 15 lateral gene transfer events.</title>
        <authorList>
            <person name="Petersen C."/>
            <person name="Sorensen T."/>
            <person name="Nielsen M.R."/>
            <person name="Sondergaard T.E."/>
            <person name="Sorensen J.L."/>
            <person name="Fitzpatrick D.A."/>
            <person name="Frisvad J.C."/>
            <person name="Nielsen K.L."/>
        </authorList>
    </citation>
    <scope>NUCLEOTIDE SEQUENCE</scope>
    <source>
        <strain evidence="1">IBT 21917</strain>
    </source>
</reference>